<proteinExistence type="inferred from homology"/>
<dbReference type="Pfam" id="PF00005">
    <property type="entry name" value="ABC_tran"/>
    <property type="match status" value="1"/>
</dbReference>
<dbReference type="KEGG" id="cva:CVAR_0141"/>
<dbReference type="eggNOG" id="COG1119">
    <property type="taxonomic scope" value="Bacteria"/>
</dbReference>
<accession>G0HAR2</accession>
<dbReference type="PANTHER" id="PTHR42734">
    <property type="entry name" value="METAL TRANSPORT SYSTEM ATP-BINDING PROTEIN TM_0124-RELATED"/>
    <property type="match status" value="1"/>
</dbReference>
<evidence type="ECO:0000313" key="6">
    <source>
        <dbReference type="EMBL" id="AEK35488.1"/>
    </source>
</evidence>
<evidence type="ECO:0000259" key="5">
    <source>
        <dbReference type="PROSITE" id="PS50893"/>
    </source>
</evidence>
<protein>
    <recommendedName>
        <fullName evidence="5">ABC transporter domain-containing protein</fullName>
    </recommendedName>
</protein>
<organism evidence="6 7">
    <name type="scientific">Corynebacterium variabile (strain DSM 44702 / CIP 107183 / JCM 12073 / NCIMB 30131)</name>
    <name type="common">Corynebacterium mooreparkense</name>
    <dbReference type="NCBI Taxonomy" id="858619"/>
    <lineage>
        <taxon>Bacteria</taxon>
        <taxon>Bacillati</taxon>
        <taxon>Actinomycetota</taxon>
        <taxon>Actinomycetes</taxon>
        <taxon>Mycobacteriales</taxon>
        <taxon>Corynebacteriaceae</taxon>
        <taxon>Corynebacterium</taxon>
    </lineage>
</organism>
<evidence type="ECO:0000313" key="7">
    <source>
        <dbReference type="Proteomes" id="UP000006659"/>
    </source>
</evidence>
<comment type="similarity">
    <text evidence="1">Belongs to the ABC transporter superfamily.</text>
</comment>
<evidence type="ECO:0000256" key="4">
    <source>
        <dbReference type="ARBA" id="ARBA00022840"/>
    </source>
</evidence>
<dbReference type="InterPro" id="IPR050153">
    <property type="entry name" value="Metal_Ion_Import_ABC"/>
</dbReference>
<dbReference type="SMART" id="SM00382">
    <property type="entry name" value="AAA"/>
    <property type="match status" value="1"/>
</dbReference>
<name>G0HAR2_CORVD</name>
<evidence type="ECO:0000256" key="2">
    <source>
        <dbReference type="ARBA" id="ARBA00022448"/>
    </source>
</evidence>
<dbReference type="GO" id="GO:0005524">
    <property type="term" value="F:ATP binding"/>
    <property type="evidence" value="ECO:0007669"/>
    <property type="project" value="UniProtKB-KW"/>
</dbReference>
<dbReference type="InterPro" id="IPR003439">
    <property type="entry name" value="ABC_transporter-like_ATP-bd"/>
</dbReference>
<dbReference type="PANTHER" id="PTHR42734:SF5">
    <property type="entry name" value="IRON TRANSPORT SYSTEM ATP-BINDING PROTEIN HI_0361-RELATED"/>
    <property type="match status" value="1"/>
</dbReference>
<gene>
    <name evidence="6" type="ordered locus">CVAR_0141</name>
</gene>
<feature type="domain" description="ABC transporter" evidence="5">
    <location>
        <begin position="54"/>
        <end position="292"/>
    </location>
</feature>
<dbReference type="InterPro" id="IPR027417">
    <property type="entry name" value="P-loop_NTPase"/>
</dbReference>
<evidence type="ECO:0000256" key="1">
    <source>
        <dbReference type="ARBA" id="ARBA00005417"/>
    </source>
</evidence>
<dbReference type="InterPro" id="IPR003593">
    <property type="entry name" value="AAA+_ATPase"/>
</dbReference>
<dbReference type="AlphaFoldDB" id="G0HAR2"/>
<dbReference type="SUPFAM" id="SSF52540">
    <property type="entry name" value="P-loop containing nucleoside triphosphate hydrolases"/>
    <property type="match status" value="1"/>
</dbReference>
<sequence length="314" mass="34617">MCVDWSVWQCDSTPSTRAWTRYRTVRSSVRWVGNGRRSNLPRMTETTATDTAAIVIDDVTIRRGPNTLVENFSVTIPTGTHWAVLGPNGAGKSTMLKMAGGRLYPTTGTVQILGEELGRTAVQELQKRIGYVDPKQRLDDLTAEELVLSGVSGSNGYIKRFEYTDAHRARTAELLTLVGMDHRADRTWRQMSQGEKARTLIARALVTEPEMLLLDEPSTGLDLPGRETLLRVVDDLRAAMPGLTTVLITHHVEEVAASTTDVLMVKDGGVLASGPMEQVMTAENLGVLYDMDVQLERVRGRWFAFSDVPATATD</sequence>
<dbReference type="Proteomes" id="UP000006659">
    <property type="component" value="Chromosome"/>
</dbReference>
<dbReference type="HOGENOM" id="CLU_000604_1_11_11"/>
<dbReference type="EMBL" id="CP002917">
    <property type="protein sequence ID" value="AEK35488.1"/>
    <property type="molecule type" value="Genomic_DNA"/>
</dbReference>
<reference evidence="6 7" key="1">
    <citation type="journal article" date="2011" name="BMC Genomics">
        <title>Complete genome sequence of Corynebacterium variabile DSM 44702 isolated from the surface of smear-ripened cheeses and insights into cheese ripening and flavor generation.</title>
        <authorList>
            <person name="Schroeder J."/>
            <person name="Maus I."/>
            <person name="Trost E."/>
            <person name="Tauch A."/>
        </authorList>
    </citation>
    <scope>NUCLEOTIDE SEQUENCE [LARGE SCALE GENOMIC DNA]</scope>
    <source>
        <strain evidence="7">DSM 44702 / JCM 12073 / NCIMB 30131</strain>
    </source>
</reference>
<keyword evidence="3" id="KW-0547">Nucleotide-binding</keyword>
<dbReference type="PROSITE" id="PS50893">
    <property type="entry name" value="ABC_TRANSPORTER_2"/>
    <property type="match status" value="1"/>
</dbReference>
<keyword evidence="2" id="KW-0813">Transport</keyword>
<dbReference type="Gene3D" id="3.40.50.300">
    <property type="entry name" value="P-loop containing nucleotide triphosphate hydrolases"/>
    <property type="match status" value="1"/>
</dbReference>
<evidence type="ECO:0000256" key="3">
    <source>
        <dbReference type="ARBA" id="ARBA00022741"/>
    </source>
</evidence>
<dbReference type="STRING" id="858619.CVAR_0141"/>
<dbReference type="GO" id="GO:0016887">
    <property type="term" value="F:ATP hydrolysis activity"/>
    <property type="evidence" value="ECO:0007669"/>
    <property type="project" value="InterPro"/>
</dbReference>
<keyword evidence="4" id="KW-0067">ATP-binding</keyword>